<dbReference type="Proteomes" id="UP001519289">
    <property type="component" value="Unassembled WGS sequence"/>
</dbReference>
<gene>
    <name evidence="1" type="ORF">J2Z79_001550</name>
</gene>
<sequence length="325" mass="36786">MRRNVIPGLRKVDWSDPQRQNEFVNSVVSALNALGESLTYDTVCALSGSAFRTSFSMPSVQLWNHGNYHVVHTPILIEHTFRMLGFEVAHHVRGDYAHDRRLVTESIDRGVPVITLEGVINGADACVIAGYDQGGDVLLGWSPFMDVPEDHQEAHDETGYFRKSRWHDGPFAGGSTGRILIITGRCEKPSPEIAFQETLCVIRRLIAAESLAPGQYNGLAAHRAFARALQTYEWDDPFEPYLNVMCNEKQYLDRQYAVPFFRSHGREDLARQYARIADEARRLVEFIPQDFSAGHLFADRAKLQPFCDTLLRICDLEEEALTMID</sequence>
<evidence type="ECO:0000313" key="1">
    <source>
        <dbReference type="EMBL" id="MBP2018151.1"/>
    </source>
</evidence>
<name>A0ABS4JTF0_9FIRM</name>
<dbReference type="RefSeq" id="WP_209466288.1">
    <property type="nucleotide sequence ID" value="NZ_JAGGLG010000010.1"/>
</dbReference>
<organism evidence="1 2">
    <name type="scientific">Symbiobacterium terraclitae</name>
    <dbReference type="NCBI Taxonomy" id="557451"/>
    <lineage>
        <taxon>Bacteria</taxon>
        <taxon>Bacillati</taxon>
        <taxon>Bacillota</taxon>
        <taxon>Clostridia</taxon>
        <taxon>Eubacteriales</taxon>
        <taxon>Symbiobacteriaceae</taxon>
        <taxon>Symbiobacterium</taxon>
    </lineage>
</organism>
<accession>A0ABS4JTF0</accession>
<reference evidence="1 2" key="1">
    <citation type="submission" date="2021-03" db="EMBL/GenBank/DDBJ databases">
        <title>Genomic Encyclopedia of Type Strains, Phase IV (KMG-IV): sequencing the most valuable type-strain genomes for metagenomic binning, comparative biology and taxonomic classification.</title>
        <authorList>
            <person name="Goeker M."/>
        </authorList>
    </citation>
    <scope>NUCLEOTIDE SEQUENCE [LARGE SCALE GENOMIC DNA]</scope>
    <source>
        <strain evidence="1 2">DSM 27138</strain>
    </source>
</reference>
<keyword evidence="2" id="KW-1185">Reference proteome</keyword>
<evidence type="ECO:0000313" key="2">
    <source>
        <dbReference type="Proteomes" id="UP001519289"/>
    </source>
</evidence>
<proteinExistence type="predicted"/>
<protein>
    <submittedName>
        <fullName evidence="1">Uncharacterized protein</fullName>
    </submittedName>
</protein>
<dbReference type="EMBL" id="JAGGLG010000010">
    <property type="protein sequence ID" value="MBP2018151.1"/>
    <property type="molecule type" value="Genomic_DNA"/>
</dbReference>
<comment type="caution">
    <text evidence="1">The sequence shown here is derived from an EMBL/GenBank/DDBJ whole genome shotgun (WGS) entry which is preliminary data.</text>
</comment>